<dbReference type="InterPro" id="IPR030678">
    <property type="entry name" value="Peptide/Ni-bd"/>
</dbReference>
<dbReference type="PIRSF" id="PIRSF002741">
    <property type="entry name" value="MppA"/>
    <property type="match status" value="1"/>
</dbReference>
<dbReference type="PANTHER" id="PTHR30290:SF9">
    <property type="entry name" value="OLIGOPEPTIDE-BINDING PROTEIN APPA"/>
    <property type="match status" value="1"/>
</dbReference>
<dbReference type="FunFam" id="3.10.105.10:FF:000006">
    <property type="entry name" value="Peptide ABC transporter substrate-binding protein"/>
    <property type="match status" value="1"/>
</dbReference>
<comment type="caution">
    <text evidence="6">The sequence shown here is derived from an EMBL/GenBank/DDBJ whole genome shotgun (WGS) entry which is preliminary data.</text>
</comment>
<proteinExistence type="inferred from homology"/>
<protein>
    <submittedName>
        <fullName evidence="6">ABC transporter substrate-binding protein</fullName>
    </submittedName>
</protein>
<accession>A0AAW9QQA4</accession>
<dbReference type="GO" id="GO:0042597">
    <property type="term" value="C:periplasmic space"/>
    <property type="evidence" value="ECO:0007669"/>
    <property type="project" value="UniProtKB-ARBA"/>
</dbReference>
<reference evidence="6 7" key="1">
    <citation type="submission" date="2024-01" db="EMBL/GenBank/DDBJ databases">
        <title>Genomic insights into the taxonomy and metabolism of the cyanobacterium Pannus brasiliensis CCIBt3594.</title>
        <authorList>
            <person name="Machado M."/>
            <person name="Botero N.B."/>
            <person name="Andreote A.P.D."/>
            <person name="Feitosa A.M.T."/>
            <person name="Popin R."/>
            <person name="Sivonen K."/>
            <person name="Fiore M.F."/>
        </authorList>
    </citation>
    <scope>NUCLEOTIDE SEQUENCE [LARGE SCALE GENOMIC DNA]</scope>
    <source>
        <strain evidence="6 7">CCIBt3594</strain>
    </source>
</reference>
<feature type="domain" description="Solute-binding protein family 5" evidence="5">
    <location>
        <begin position="89"/>
        <end position="493"/>
    </location>
</feature>
<organism evidence="6 7">
    <name type="scientific">Pannus brasiliensis CCIBt3594</name>
    <dbReference type="NCBI Taxonomy" id="1427578"/>
    <lineage>
        <taxon>Bacteria</taxon>
        <taxon>Bacillati</taxon>
        <taxon>Cyanobacteriota</taxon>
        <taxon>Cyanophyceae</taxon>
        <taxon>Oscillatoriophycideae</taxon>
        <taxon>Chroococcales</taxon>
        <taxon>Microcystaceae</taxon>
        <taxon>Pannus</taxon>
    </lineage>
</organism>
<dbReference type="Proteomes" id="UP001328733">
    <property type="component" value="Unassembled WGS sequence"/>
</dbReference>
<comment type="subcellular location">
    <subcellularLocation>
        <location evidence="1">Cell membrane</location>
        <topology evidence="1">Lipid-anchor</topology>
    </subcellularLocation>
</comment>
<name>A0AAW9QQA4_9CHRO</name>
<dbReference type="GO" id="GO:0043190">
    <property type="term" value="C:ATP-binding cassette (ABC) transporter complex"/>
    <property type="evidence" value="ECO:0007669"/>
    <property type="project" value="InterPro"/>
</dbReference>
<evidence type="ECO:0000256" key="1">
    <source>
        <dbReference type="ARBA" id="ARBA00004193"/>
    </source>
</evidence>
<dbReference type="Pfam" id="PF00496">
    <property type="entry name" value="SBP_bac_5"/>
    <property type="match status" value="1"/>
</dbReference>
<dbReference type="InterPro" id="IPR023765">
    <property type="entry name" value="SBP_5_CS"/>
</dbReference>
<dbReference type="SUPFAM" id="SSF53850">
    <property type="entry name" value="Periplasmic binding protein-like II"/>
    <property type="match status" value="1"/>
</dbReference>
<keyword evidence="3" id="KW-0813">Transport</keyword>
<dbReference type="FunFam" id="3.90.76.10:FF:000004">
    <property type="entry name" value="Peptide ABC transporter substrate-binding protein"/>
    <property type="match status" value="1"/>
</dbReference>
<dbReference type="Gene3D" id="3.40.190.10">
    <property type="entry name" value="Periplasmic binding protein-like II"/>
    <property type="match status" value="1"/>
</dbReference>
<dbReference type="GO" id="GO:0015833">
    <property type="term" value="P:peptide transport"/>
    <property type="evidence" value="ECO:0007669"/>
    <property type="project" value="TreeGrafter"/>
</dbReference>
<evidence type="ECO:0000313" key="6">
    <source>
        <dbReference type="EMBL" id="MEG3435766.1"/>
    </source>
</evidence>
<dbReference type="PANTHER" id="PTHR30290">
    <property type="entry name" value="PERIPLASMIC BINDING COMPONENT OF ABC TRANSPORTER"/>
    <property type="match status" value="1"/>
</dbReference>
<dbReference type="AlphaFoldDB" id="A0AAW9QQA4"/>
<dbReference type="GO" id="GO:1904680">
    <property type="term" value="F:peptide transmembrane transporter activity"/>
    <property type="evidence" value="ECO:0007669"/>
    <property type="project" value="TreeGrafter"/>
</dbReference>
<sequence>MDERIGNFWQRIEIESMQWLKKVMAVAIAGVLILSLVACGKGQTRNEVVQSVPGDPKTFNAVLSAESPNIFGLTYEGLLAENPITGKKEPRLAESWEISDDKLSIIFTLREGLKWSDGKPLTADDVVFSFNDLYLNPDIPNNSKDGFRIGKKGVFPTVKKLDDRRVEFRIPEPYAPFLDSLGVSILPKHVLEKSVRKKGKDGKLEFLSVWGIDTPPEEIVFSGPYKLKEYITGQRIIFEKNPYYWKKDKEGKQLPHIDRVVWAIVESPDTSLVQFRSGGLDSIRVTPEYFSLLKNEENRGNFTIYNGGPAYGTQFLSFNLNKGKRNGKPLVDPIKSRWFNNVKFRQAIAYAIDRQRMIDNIYRGLGQEQNSFMSIQSPYYDKNLKGYQYDPERAKQLLLEAGFKYNGQNLLVDQDNNPVRFTLITNAENKTRQFMGAQIKEDLAKIGIKVDFQPTAFNNLVDKLNVDLDWEAHILGFTGDNDPHAPNIWYVDGNLHSFNQQSPPGKALEGQEVADWEEKIAQLYIQGSQELDPAKRKVIYDEIQHLQNEYVPFIYLVNPLSLGAVRNCFEEIQYSALGGEFWNLDELKKVCEKT</sequence>
<keyword evidence="4" id="KW-0732">Signal</keyword>
<dbReference type="Gene3D" id="3.10.105.10">
    <property type="entry name" value="Dipeptide-binding Protein, Domain 3"/>
    <property type="match status" value="1"/>
</dbReference>
<dbReference type="Gene3D" id="3.90.76.10">
    <property type="entry name" value="Dipeptide-binding Protein, Domain 1"/>
    <property type="match status" value="1"/>
</dbReference>
<evidence type="ECO:0000256" key="4">
    <source>
        <dbReference type="ARBA" id="ARBA00022729"/>
    </source>
</evidence>
<dbReference type="InterPro" id="IPR000914">
    <property type="entry name" value="SBP_5_dom"/>
</dbReference>
<dbReference type="EMBL" id="JBAFSM010000002">
    <property type="protein sequence ID" value="MEG3435766.1"/>
    <property type="molecule type" value="Genomic_DNA"/>
</dbReference>
<dbReference type="CDD" id="cd08500">
    <property type="entry name" value="PBP2_NikA_DppA_OppA_like_4"/>
    <property type="match status" value="1"/>
</dbReference>
<gene>
    <name evidence="6" type="ORF">V0288_01420</name>
</gene>
<evidence type="ECO:0000256" key="3">
    <source>
        <dbReference type="ARBA" id="ARBA00022448"/>
    </source>
</evidence>
<evidence type="ECO:0000259" key="5">
    <source>
        <dbReference type="Pfam" id="PF00496"/>
    </source>
</evidence>
<dbReference type="InterPro" id="IPR039424">
    <property type="entry name" value="SBP_5"/>
</dbReference>
<evidence type="ECO:0000313" key="7">
    <source>
        <dbReference type="Proteomes" id="UP001328733"/>
    </source>
</evidence>
<evidence type="ECO:0000256" key="2">
    <source>
        <dbReference type="ARBA" id="ARBA00005695"/>
    </source>
</evidence>
<dbReference type="PROSITE" id="PS01040">
    <property type="entry name" value="SBP_BACTERIAL_5"/>
    <property type="match status" value="1"/>
</dbReference>
<comment type="similarity">
    <text evidence="2">Belongs to the bacterial solute-binding protein 5 family.</text>
</comment>
<keyword evidence="7" id="KW-1185">Reference proteome</keyword>